<dbReference type="Proteomes" id="UP001214757">
    <property type="component" value="Unassembled WGS sequence"/>
</dbReference>
<dbReference type="EMBL" id="JAQRFO010000020">
    <property type="protein sequence ID" value="MDC9622114.1"/>
    <property type="molecule type" value="Genomic_DNA"/>
</dbReference>
<protein>
    <submittedName>
        <fullName evidence="1">Uncharacterized protein</fullName>
    </submittedName>
</protein>
<proteinExistence type="predicted"/>
<comment type="caution">
    <text evidence="1">The sequence shown here is derived from an EMBL/GenBank/DDBJ whole genome shotgun (WGS) entry which is preliminary data.</text>
</comment>
<sequence>MAAFPDFTGVVMPEVYQLGDAEWIQKILAAMKPTMREYARDKYAYVYKLRRDEDPVSFRRDNTGAKAANKWLRLYFKKHYRSMQGYTEKPLTVNQQSKS</sequence>
<accession>A0ABT5M353</accession>
<evidence type="ECO:0000313" key="1">
    <source>
        <dbReference type="EMBL" id="MDC9622114.1"/>
    </source>
</evidence>
<keyword evidence="2" id="KW-1185">Reference proteome</keyword>
<evidence type="ECO:0000313" key="2">
    <source>
        <dbReference type="Proteomes" id="UP001214757"/>
    </source>
</evidence>
<gene>
    <name evidence="1" type="ORF">PSI22_10800</name>
</gene>
<dbReference type="RefSeq" id="WP_273579752.1">
    <property type="nucleotide sequence ID" value="NZ_JAQRFO010000020.1"/>
</dbReference>
<reference evidence="1 2" key="1">
    <citation type="submission" date="2023-02" db="EMBL/GenBank/DDBJ databases">
        <title>Entomopathogenic bacteria.</title>
        <authorList>
            <person name="Machado R.A."/>
        </authorList>
    </citation>
    <scope>NUCLEOTIDE SEQUENCE [LARGE SCALE GENOMIC DNA]</scope>
    <source>
        <strain evidence="1 2">XENO-7</strain>
    </source>
</reference>
<name>A0ABT5M353_9GAMM</name>
<organism evidence="1 2">
    <name type="scientific">Xenorhabdus aichiensis</name>
    <dbReference type="NCBI Taxonomy" id="3025874"/>
    <lineage>
        <taxon>Bacteria</taxon>
        <taxon>Pseudomonadati</taxon>
        <taxon>Pseudomonadota</taxon>
        <taxon>Gammaproteobacteria</taxon>
        <taxon>Enterobacterales</taxon>
        <taxon>Morganellaceae</taxon>
        <taxon>Xenorhabdus</taxon>
    </lineage>
</organism>